<dbReference type="PANTHER" id="PTHR43861">
    <property type="entry name" value="TRANS-ACONITATE 2-METHYLTRANSFERASE-RELATED"/>
    <property type="match status" value="1"/>
</dbReference>
<dbReference type="Pfam" id="PF13649">
    <property type="entry name" value="Methyltransf_25"/>
    <property type="match status" value="1"/>
</dbReference>
<reference evidence="4 5" key="1">
    <citation type="journal article" date="2019" name="Int. J. Syst. Evol. Microbiol.">
        <title>The Global Catalogue of Microorganisms (GCM) 10K type strain sequencing project: providing services to taxonomists for standard genome sequencing and annotation.</title>
        <authorList>
            <consortium name="The Broad Institute Genomics Platform"/>
            <consortium name="The Broad Institute Genome Sequencing Center for Infectious Disease"/>
            <person name="Wu L."/>
            <person name="Ma J."/>
        </authorList>
    </citation>
    <scope>NUCLEOTIDE SEQUENCE [LARGE SCALE GENOMIC DNA]</scope>
    <source>
        <strain evidence="4 5">JCM 3325</strain>
    </source>
</reference>
<gene>
    <name evidence="4" type="ORF">GCM10010191_43390</name>
</gene>
<proteinExistence type="predicted"/>
<dbReference type="GO" id="GO:0008168">
    <property type="term" value="F:methyltransferase activity"/>
    <property type="evidence" value="ECO:0007669"/>
    <property type="project" value="UniProtKB-KW"/>
</dbReference>
<dbReference type="Gene3D" id="3.40.50.150">
    <property type="entry name" value="Vaccinia Virus protein VP39"/>
    <property type="match status" value="1"/>
</dbReference>
<evidence type="ECO:0000256" key="1">
    <source>
        <dbReference type="ARBA" id="ARBA00022603"/>
    </source>
</evidence>
<evidence type="ECO:0000256" key="2">
    <source>
        <dbReference type="ARBA" id="ARBA00022679"/>
    </source>
</evidence>
<dbReference type="PANTHER" id="PTHR43861:SF1">
    <property type="entry name" value="TRANS-ACONITATE 2-METHYLTRANSFERASE"/>
    <property type="match status" value="1"/>
</dbReference>
<dbReference type="InterPro" id="IPR041698">
    <property type="entry name" value="Methyltransf_25"/>
</dbReference>
<evidence type="ECO:0000259" key="3">
    <source>
        <dbReference type="Pfam" id="PF13649"/>
    </source>
</evidence>
<comment type="caution">
    <text evidence="4">The sequence shown here is derived from an EMBL/GenBank/DDBJ whole genome shotgun (WGS) entry which is preliminary data.</text>
</comment>
<keyword evidence="2" id="KW-0808">Transferase</keyword>
<accession>A0ABN3JDY8</accession>
<evidence type="ECO:0000313" key="5">
    <source>
        <dbReference type="Proteomes" id="UP001501231"/>
    </source>
</evidence>
<keyword evidence="1 4" id="KW-0489">Methyltransferase</keyword>
<dbReference type="SUPFAM" id="SSF53335">
    <property type="entry name" value="S-adenosyl-L-methionine-dependent methyltransferases"/>
    <property type="match status" value="1"/>
</dbReference>
<sequence>MFMNMCSYQVVNEGQAAAWNGYEGRHWADHDARYDAVNSGFNEFVLDAAGIGGRDRVLDIGCGNGQLTRQAARRAGAAMGVDLSLPMLERARERAREEGVGNVRFEQGDAQVFPFEPGGFDVALSRFGIMFFADPVAAFGNVRSALGDGGRLAFVCMTSHQGTDLGTMFGAMAPHLPTPTGEDGTGPTSFADPARTGEVLGEAGFRDVTSTYVEAEQVWGRDVADAVGFLGAWGPVKYHLGLVDPESAAKAREALARVLEGFERDGAVRTRGTAWLVTARC</sequence>
<dbReference type="CDD" id="cd02440">
    <property type="entry name" value="AdoMet_MTases"/>
    <property type="match status" value="1"/>
</dbReference>
<keyword evidence="5" id="KW-1185">Reference proteome</keyword>
<dbReference type="Proteomes" id="UP001501231">
    <property type="component" value="Unassembled WGS sequence"/>
</dbReference>
<dbReference type="EMBL" id="BAAARW010000016">
    <property type="protein sequence ID" value="GAA2426208.1"/>
    <property type="molecule type" value="Genomic_DNA"/>
</dbReference>
<feature type="domain" description="Methyltransferase" evidence="3">
    <location>
        <begin position="57"/>
        <end position="150"/>
    </location>
</feature>
<name>A0ABN3JDY8_9ACTN</name>
<protein>
    <submittedName>
        <fullName evidence="4">Class I SAM-dependent methyltransferase</fullName>
    </submittedName>
</protein>
<dbReference type="GO" id="GO:0032259">
    <property type="term" value="P:methylation"/>
    <property type="evidence" value="ECO:0007669"/>
    <property type="project" value="UniProtKB-KW"/>
</dbReference>
<dbReference type="InterPro" id="IPR029063">
    <property type="entry name" value="SAM-dependent_MTases_sf"/>
</dbReference>
<evidence type="ECO:0000313" key="4">
    <source>
        <dbReference type="EMBL" id="GAA2426208.1"/>
    </source>
</evidence>
<organism evidence="4 5">
    <name type="scientific">Actinomadura vinacea</name>
    <dbReference type="NCBI Taxonomy" id="115336"/>
    <lineage>
        <taxon>Bacteria</taxon>
        <taxon>Bacillati</taxon>
        <taxon>Actinomycetota</taxon>
        <taxon>Actinomycetes</taxon>
        <taxon>Streptosporangiales</taxon>
        <taxon>Thermomonosporaceae</taxon>
        <taxon>Actinomadura</taxon>
    </lineage>
</organism>